<name>A0A2K1QII7_9PEZI</name>
<protein>
    <submittedName>
        <fullName evidence="3">Uncharacterized protein</fullName>
    </submittedName>
</protein>
<evidence type="ECO:0000313" key="3">
    <source>
        <dbReference type="EMBL" id="PNS14974.1"/>
    </source>
</evidence>
<feature type="region of interest" description="Disordered" evidence="1">
    <location>
        <begin position="156"/>
        <end position="177"/>
    </location>
</feature>
<feature type="signal peptide" evidence="2">
    <location>
        <begin position="1"/>
        <end position="17"/>
    </location>
</feature>
<evidence type="ECO:0000256" key="1">
    <source>
        <dbReference type="SAM" id="MobiDB-lite"/>
    </source>
</evidence>
<organism evidence="3 4">
    <name type="scientific">Sphaceloma murrayae</name>
    <dbReference type="NCBI Taxonomy" id="2082308"/>
    <lineage>
        <taxon>Eukaryota</taxon>
        <taxon>Fungi</taxon>
        <taxon>Dikarya</taxon>
        <taxon>Ascomycota</taxon>
        <taxon>Pezizomycotina</taxon>
        <taxon>Dothideomycetes</taxon>
        <taxon>Dothideomycetidae</taxon>
        <taxon>Myriangiales</taxon>
        <taxon>Elsinoaceae</taxon>
        <taxon>Sphaceloma</taxon>
    </lineage>
</organism>
<sequence>MCIYFLLTTALISAAAGSLHIRQSNSCQTAFTQCRNQGLSVDKCQCDLATCSGEDSARVRDLCAAASASTNGTSSTSSATPSASSGTIQVALGQECASDSQCPTGVQCYNLPPLTPTAPTAVPRCGGFNARCTDDSQCSLNTCFSGICNGYRSTLNKTTSSSSPSTSSTTGIPVDATSSPVTASSATSFATPDVSAADATTTTTTTTSSSSALPATTSTGPAGPVTSVVTYAAAALGEPCQVDAQCPAGVQCLNSASSGASAASICGGFNATCSADAQCALNTCNSGLCNGVKPSGGATTTITTAATAATTRTTMTGSASSTASPSVVASTGGAASSREGFAGAMMLVVGAAMALL</sequence>
<evidence type="ECO:0000313" key="4">
    <source>
        <dbReference type="Proteomes" id="UP000243797"/>
    </source>
</evidence>
<dbReference type="InParanoid" id="A0A2K1QII7"/>
<dbReference type="EMBL" id="NKHZ01000081">
    <property type="protein sequence ID" value="PNS14974.1"/>
    <property type="molecule type" value="Genomic_DNA"/>
</dbReference>
<keyword evidence="2" id="KW-0732">Signal</keyword>
<feature type="region of interest" description="Disordered" evidence="1">
    <location>
        <begin position="192"/>
        <end position="220"/>
    </location>
</feature>
<reference evidence="3 4" key="1">
    <citation type="submission" date="2017-06" db="EMBL/GenBank/DDBJ databases">
        <title>Draft genome sequence of a variant of Elsinoe murrayae.</title>
        <authorList>
            <person name="Cheng Q."/>
        </authorList>
    </citation>
    <scope>NUCLEOTIDE SEQUENCE [LARGE SCALE GENOMIC DNA]</scope>
    <source>
        <strain evidence="3 4">CQ-2017a</strain>
    </source>
</reference>
<accession>A0A2K1QII7</accession>
<evidence type="ECO:0000256" key="2">
    <source>
        <dbReference type="SAM" id="SignalP"/>
    </source>
</evidence>
<dbReference type="OrthoDB" id="5413589at2759"/>
<feature type="compositionally biased region" description="Low complexity" evidence="1">
    <location>
        <begin position="158"/>
        <end position="177"/>
    </location>
</feature>
<proteinExistence type="predicted"/>
<dbReference type="AlphaFoldDB" id="A0A2K1QII7"/>
<gene>
    <name evidence="3" type="ORF">CAC42_2203</name>
</gene>
<feature type="chain" id="PRO_5014373218" evidence="2">
    <location>
        <begin position="18"/>
        <end position="356"/>
    </location>
</feature>
<dbReference type="Proteomes" id="UP000243797">
    <property type="component" value="Unassembled WGS sequence"/>
</dbReference>
<keyword evidence="4" id="KW-1185">Reference proteome</keyword>
<comment type="caution">
    <text evidence="3">The sequence shown here is derived from an EMBL/GenBank/DDBJ whole genome shotgun (WGS) entry which is preliminary data.</text>
</comment>